<feature type="signal peptide" evidence="1">
    <location>
        <begin position="1"/>
        <end position="21"/>
    </location>
</feature>
<dbReference type="Proteomes" id="UP000678679">
    <property type="component" value="Chromosome 2"/>
</dbReference>
<keyword evidence="1" id="KW-0732">Signal</keyword>
<sequence length="775" mass="84250">MKKRIQLLLLMVCGILLHGNAQVIPTEGDGTAENPYLVSSLDHLRWISEGDGGLGDGQRWQLHYKQTADIDATATKDWHSGEGFRPMGDLNKKFRGSYDGDGFKISNLYINRIVDHVGLFGYIDEAGIVKNVHLIDMNVTGDRFVGGLAGLMDNQSTLSNNLLTGAITGRRFLGGIVGEANNESIIEKNISFVTITGTGEVGNNDNRGAGGIAGRIYNKTQVVHNYFAGGINVGNQTGGLFALSHTTVVVSNTYWDTETTGLDIADAESKFPDVKGLTTSEFGVADNFMNWDFDNQWAIAKVVSLDDQFRPFFQSITKRTIELSANDDTFGSVSGGGVHHLGNNVTVTASANTAYTFVHWLNGDDIASTEAEYTFEVSEDLSLKAVFEIKQLTITVTQVDNGTITPATTTVEYGSSQKFTIEAAEGYEILDVKVDDESKGAIAEYTFEDVVADHSIKASFKEIVLPTYTITVTQGENGTITPGTIDVTEGEAQTFEITASEGYEISDVLVDGTSVGQVSEYTFENVMSTHTITASFTEVVLPTYTITVTQGENGTITPSTIDVTEGDDQTFEIVPSEGYEISDVLVDGASVGQVSTYTFENVMSTHTITASFTEVEVPIEKFTITVIQTENGNITPETMEVVAGQNQTFVISANEGYEIEELLIDDELVEVSESYTFTDVQADHTISAIFVEIEEPPLSIDDIHGIKVGPNPTSNTIQLFGVPQNTNFTIHDVLGNVLLNEQTNTLNQRIDVSTYQRGVYILTLENYGSVRIIKQ</sequence>
<evidence type="ECO:0000259" key="2">
    <source>
        <dbReference type="Pfam" id="PF18962"/>
    </source>
</evidence>
<keyword evidence="5" id="KW-1185">Reference proteome</keyword>
<evidence type="ECO:0000259" key="3">
    <source>
        <dbReference type="Pfam" id="PF18998"/>
    </source>
</evidence>
<dbReference type="Pfam" id="PF18962">
    <property type="entry name" value="Por_Secre_tail"/>
    <property type="match status" value="1"/>
</dbReference>
<feature type="domain" description="Bacterial repeat" evidence="3">
    <location>
        <begin position="544"/>
        <end position="615"/>
    </location>
</feature>
<evidence type="ECO:0000313" key="5">
    <source>
        <dbReference type="Proteomes" id="UP000678679"/>
    </source>
</evidence>
<name>A0AAX1NFA2_9BACT</name>
<feature type="domain" description="Bacterial repeat" evidence="3">
    <location>
        <begin position="393"/>
        <end position="463"/>
    </location>
</feature>
<dbReference type="Pfam" id="PF18998">
    <property type="entry name" value="Flg_new_2"/>
    <property type="match status" value="5"/>
</dbReference>
<dbReference type="InterPro" id="IPR044060">
    <property type="entry name" value="Bacterial_rp_domain"/>
</dbReference>
<accession>A0AAX1NFA2</accession>
<proteinExistence type="predicted"/>
<organism evidence="4 5">
    <name type="scientific">Flammeovirga yaeyamensis</name>
    <dbReference type="NCBI Taxonomy" id="367791"/>
    <lineage>
        <taxon>Bacteria</taxon>
        <taxon>Pseudomonadati</taxon>
        <taxon>Bacteroidota</taxon>
        <taxon>Cytophagia</taxon>
        <taxon>Cytophagales</taxon>
        <taxon>Flammeovirgaceae</taxon>
        <taxon>Flammeovirga</taxon>
    </lineage>
</organism>
<dbReference type="InterPro" id="IPR026444">
    <property type="entry name" value="Secre_tail"/>
</dbReference>
<protein>
    <submittedName>
        <fullName evidence="4">T9SS type A sorting domain-containing protein</fullName>
    </submittedName>
</protein>
<feature type="domain" description="Bacterial repeat" evidence="3">
    <location>
        <begin position="623"/>
        <end position="693"/>
    </location>
</feature>
<dbReference type="KEGG" id="fya:KMW28_22325"/>
<dbReference type="EMBL" id="CP076133">
    <property type="protein sequence ID" value="QWG05163.1"/>
    <property type="molecule type" value="Genomic_DNA"/>
</dbReference>
<feature type="domain" description="Secretion system C-terminal sorting" evidence="2">
    <location>
        <begin position="710"/>
        <end position="768"/>
    </location>
</feature>
<dbReference type="NCBIfam" id="TIGR04183">
    <property type="entry name" value="Por_Secre_tail"/>
    <property type="match status" value="1"/>
</dbReference>
<gene>
    <name evidence="4" type="ORF">KMW28_22325</name>
</gene>
<dbReference type="RefSeq" id="WP_169662166.1">
    <property type="nucleotide sequence ID" value="NZ_CP076133.1"/>
</dbReference>
<dbReference type="AlphaFoldDB" id="A0AAX1NFA2"/>
<reference evidence="4 5" key="1">
    <citation type="submission" date="2021-05" db="EMBL/GenBank/DDBJ databases">
        <title>Comparative genomic studies on the polysaccharide-degrading batcterial strains of the Flammeovirga genus.</title>
        <authorList>
            <person name="Zewei F."/>
            <person name="Zheng Z."/>
            <person name="Yu L."/>
            <person name="Ruyue G."/>
            <person name="Yanhong M."/>
            <person name="Yuanyuan C."/>
            <person name="Jingyan G."/>
            <person name="Wenjun H."/>
        </authorList>
    </citation>
    <scope>NUCLEOTIDE SEQUENCE [LARGE SCALE GENOMIC DNA]</scope>
    <source>
        <strain evidence="4 5">NBRC:100898</strain>
    </source>
</reference>
<dbReference type="Gene3D" id="2.160.20.110">
    <property type="match status" value="1"/>
</dbReference>
<evidence type="ECO:0000256" key="1">
    <source>
        <dbReference type="SAM" id="SignalP"/>
    </source>
</evidence>
<feature type="domain" description="Bacterial repeat" evidence="3">
    <location>
        <begin position="468"/>
        <end position="538"/>
    </location>
</feature>
<feature type="domain" description="Bacterial repeat" evidence="3">
    <location>
        <begin position="322"/>
        <end position="390"/>
    </location>
</feature>
<feature type="chain" id="PRO_5043533322" evidence="1">
    <location>
        <begin position="22"/>
        <end position="775"/>
    </location>
</feature>
<evidence type="ECO:0000313" key="4">
    <source>
        <dbReference type="EMBL" id="QWG05163.1"/>
    </source>
</evidence>